<dbReference type="AlphaFoldDB" id="A0A371GEB3"/>
<dbReference type="Pfam" id="PF00076">
    <property type="entry name" value="RRM_1"/>
    <property type="match status" value="3"/>
</dbReference>
<evidence type="ECO:0000259" key="7">
    <source>
        <dbReference type="PROSITE" id="PS50102"/>
    </source>
</evidence>
<dbReference type="GO" id="GO:0006397">
    <property type="term" value="P:mRNA processing"/>
    <property type="evidence" value="ECO:0007669"/>
    <property type="project" value="UniProtKB-KW"/>
</dbReference>
<dbReference type="CDD" id="cd12345">
    <property type="entry name" value="RRM2_SECp43_like"/>
    <property type="match status" value="1"/>
</dbReference>
<dbReference type="FunFam" id="3.30.70.330:FF:000236">
    <property type="entry name" value="Polyadenylate-binding protein RBP45C"/>
    <property type="match status" value="1"/>
</dbReference>
<dbReference type="InterPro" id="IPR012677">
    <property type="entry name" value="Nucleotide-bd_a/b_plait_sf"/>
</dbReference>
<evidence type="ECO:0000256" key="6">
    <source>
        <dbReference type="SAM" id="MobiDB-lite"/>
    </source>
</evidence>
<gene>
    <name evidence="8" type="primary">RBP45B</name>
    <name evidence="8" type="ORF">CR513_29734</name>
</gene>
<dbReference type="SUPFAM" id="SSF54928">
    <property type="entry name" value="RNA-binding domain, RBD"/>
    <property type="match status" value="3"/>
</dbReference>
<evidence type="ECO:0000256" key="5">
    <source>
        <dbReference type="PROSITE-ProRule" id="PRU00176"/>
    </source>
</evidence>
<dbReference type="FunFam" id="3.30.70.330:FF:000650">
    <property type="entry name" value="Polyadenylate-binding protein RBP45"/>
    <property type="match status" value="1"/>
</dbReference>
<dbReference type="InterPro" id="IPR035979">
    <property type="entry name" value="RBD_domain_sf"/>
</dbReference>
<dbReference type="PANTHER" id="PTHR47640:SF48">
    <property type="entry name" value="POLYADENYLATE-BINDING PROTEIN RBP45B"/>
    <property type="match status" value="1"/>
</dbReference>
<name>A0A371GEB3_MUCPR</name>
<feature type="domain" description="RRM" evidence="7">
    <location>
        <begin position="155"/>
        <end position="234"/>
    </location>
</feature>
<accession>A0A371GEB3</accession>
<keyword evidence="1" id="KW-0507">mRNA processing</keyword>
<evidence type="ECO:0000256" key="3">
    <source>
        <dbReference type="ARBA" id="ARBA00022884"/>
    </source>
</evidence>
<dbReference type="PANTHER" id="PTHR47640">
    <property type="entry name" value="TRNA SELENOCYSTEINE 1-ASSOCIATED PROTEIN 1-RELATED-RELATED"/>
    <property type="match status" value="1"/>
</dbReference>
<reference evidence="8" key="1">
    <citation type="submission" date="2018-05" db="EMBL/GenBank/DDBJ databases">
        <title>Draft genome of Mucuna pruriens seed.</title>
        <authorList>
            <person name="Nnadi N.E."/>
            <person name="Vos R."/>
            <person name="Hasami M.H."/>
            <person name="Devisetty U.K."/>
            <person name="Aguiy J.C."/>
        </authorList>
    </citation>
    <scope>NUCLEOTIDE SEQUENCE [LARGE SCALE GENOMIC DNA]</scope>
    <source>
        <strain evidence="8">JCA_2017</strain>
    </source>
</reference>
<keyword evidence="9" id="KW-1185">Reference proteome</keyword>
<feature type="compositionally biased region" description="Low complexity" evidence="6">
    <location>
        <begin position="384"/>
        <end position="395"/>
    </location>
</feature>
<feature type="domain" description="RRM" evidence="7">
    <location>
        <begin position="261"/>
        <end position="333"/>
    </location>
</feature>
<dbReference type="GO" id="GO:0005829">
    <property type="term" value="C:cytosol"/>
    <property type="evidence" value="ECO:0007669"/>
    <property type="project" value="TreeGrafter"/>
</dbReference>
<comment type="caution">
    <text evidence="8">The sequence shown here is derived from an EMBL/GenBank/DDBJ whole genome shotgun (WGS) entry which is preliminary data.</text>
</comment>
<evidence type="ECO:0000313" key="8">
    <source>
        <dbReference type="EMBL" id="RDX88653.1"/>
    </source>
</evidence>
<feature type="compositionally biased region" description="Pro residues" evidence="6">
    <location>
        <begin position="33"/>
        <end position="55"/>
    </location>
</feature>
<organism evidence="8 9">
    <name type="scientific">Mucuna pruriens</name>
    <name type="common">Velvet bean</name>
    <name type="synonym">Dolichos pruriens</name>
    <dbReference type="NCBI Taxonomy" id="157652"/>
    <lineage>
        <taxon>Eukaryota</taxon>
        <taxon>Viridiplantae</taxon>
        <taxon>Streptophyta</taxon>
        <taxon>Embryophyta</taxon>
        <taxon>Tracheophyta</taxon>
        <taxon>Spermatophyta</taxon>
        <taxon>Magnoliopsida</taxon>
        <taxon>eudicotyledons</taxon>
        <taxon>Gunneridae</taxon>
        <taxon>Pentapetalae</taxon>
        <taxon>rosids</taxon>
        <taxon>fabids</taxon>
        <taxon>Fabales</taxon>
        <taxon>Fabaceae</taxon>
        <taxon>Papilionoideae</taxon>
        <taxon>50 kb inversion clade</taxon>
        <taxon>NPAAA clade</taxon>
        <taxon>indigoferoid/millettioid clade</taxon>
        <taxon>Phaseoleae</taxon>
        <taxon>Mucuna</taxon>
    </lineage>
</organism>
<dbReference type="PROSITE" id="PS50102">
    <property type="entry name" value="RRM"/>
    <property type="match status" value="3"/>
</dbReference>
<evidence type="ECO:0000256" key="2">
    <source>
        <dbReference type="ARBA" id="ARBA00022737"/>
    </source>
</evidence>
<feature type="domain" description="RRM" evidence="7">
    <location>
        <begin position="62"/>
        <end position="142"/>
    </location>
</feature>
<dbReference type="Gene3D" id="3.30.70.330">
    <property type="match status" value="3"/>
</dbReference>
<evidence type="ECO:0000256" key="1">
    <source>
        <dbReference type="ARBA" id="ARBA00022664"/>
    </source>
</evidence>
<dbReference type="STRING" id="157652.A0A371GEB3"/>
<proteinExistence type="predicted"/>
<evidence type="ECO:0000256" key="4">
    <source>
        <dbReference type="ARBA" id="ARBA00057395"/>
    </source>
</evidence>
<comment type="function">
    <text evidence="4">Heterogeneous nuclear ribonucleoprotein (hnRNP)-protein binding the poly(A) tail of mRNA and probably involved in some steps of pre-mRNA maturation.</text>
</comment>
<protein>
    <submittedName>
        <fullName evidence="8">Polyadenylate-binding protein RBP45B</fullName>
    </submittedName>
</protein>
<dbReference type="OrthoDB" id="446113at2759"/>
<dbReference type="EMBL" id="QJKJ01005881">
    <property type="protein sequence ID" value="RDX88653.1"/>
    <property type="molecule type" value="Genomic_DNA"/>
</dbReference>
<dbReference type="CDD" id="cd12344">
    <property type="entry name" value="RRM1_SECp43_like"/>
    <property type="match status" value="1"/>
</dbReference>
<feature type="non-terminal residue" evidence="8">
    <location>
        <position position="1"/>
    </location>
</feature>
<keyword evidence="2" id="KW-0677">Repeat</keyword>
<keyword evidence="3 5" id="KW-0694">RNA-binding</keyword>
<dbReference type="GO" id="GO:0003729">
    <property type="term" value="F:mRNA binding"/>
    <property type="evidence" value="ECO:0007669"/>
    <property type="project" value="InterPro"/>
</dbReference>
<dbReference type="InterPro" id="IPR000504">
    <property type="entry name" value="RRM_dom"/>
</dbReference>
<feature type="compositionally biased region" description="Low complexity" evidence="6">
    <location>
        <begin position="8"/>
        <end position="32"/>
    </location>
</feature>
<dbReference type="Proteomes" id="UP000257109">
    <property type="component" value="Unassembled WGS sequence"/>
</dbReference>
<feature type="region of interest" description="Disordered" evidence="6">
    <location>
        <begin position="375"/>
        <end position="395"/>
    </location>
</feature>
<dbReference type="InterPro" id="IPR050825">
    <property type="entry name" value="RBM42_RBP45_47-like"/>
</dbReference>
<evidence type="ECO:0000313" key="9">
    <source>
        <dbReference type="Proteomes" id="UP000257109"/>
    </source>
</evidence>
<feature type="region of interest" description="Disordered" evidence="6">
    <location>
        <begin position="1"/>
        <end position="57"/>
    </location>
</feature>
<dbReference type="SMART" id="SM00360">
    <property type="entry name" value="RRM"/>
    <property type="match status" value="3"/>
</dbReference>
<dbReference type="FunFam" id="3.30.70.330:FF:000405">
    <property type="entry name" value="polyadenylate-binding protein RBP45"/>
    <property type="match status" value="1"/>
</dbReference>
<sequence length="395" mass="43899">MMQPGPGMAQQPNQQYPQQQQQQQPYMMMPQQAQPPPMWAPSAQPPPQSVAPPQPTSADEVRTLWIGDLQYWMDENYLYTCFAHTGEVSSVKVIRNKQTSQSEGYGFIEFTSRAGAERVLQAYNGTIMPNGGQNFRLNWATFSAGERRHDDGPDHTVFVGDLAADVTDYLLQETFRARFPSVKGAKVVIDRLTGRTKGYGFVRFGDESEQVRAMTEMQGVLCSTRPMRIGPASNKNPSTQSQPKGCQEALSSRSLELISAEMIFVGNLDPNVTDDHLRQVFGQYGELVHVKIPAGKRCGFVQFAERSCAEEALRLLNGTLLGGQNVRLSWGRSPSNKQGQPDPNQWNGSGGYYGYAQGYENYGYAPAGQDPNMYGSYPGYANYQPPQQQQQIGYS</sequence>